<proteinExistence type="predicted"/>
<feature type="region of interest" description="Disordered" evidence="1">
    <location>
        <begin position="594"/>
        <end position="621"/>
    </location>
</feature>
<dbReference type="PANTHER" id="PTHR10699:SF16">
    <property type="entry name" value="SPERM SURFACE PROTEIN SP17"/>
    <property type="match status" value="1"/>
</dbReference>
<feature type="compositionally biased region" description="Acidic residues" evidence="1">
    <location>
        <begin position="454"/>
        <end position="468"/>
    </location>
</feature>
<dbReference type="GO" id="GO:0031514">
    <property type="term" value="C:motile cilium"/>
    <property type="evidence" value="ECO:0000314"/>
    <property type="project" value="ZFIN"/>
</dbReference>
<feature type="compositionally biased region" description="Acidic residues" evidence="1">
    <location>
        <begin position="391"/>
        <end position="400"/>
    </location>
</feature>
<accession>A0AB32T576</accession>
<dbReference type="PANTHER" id="PTHR10699">
    <property type="entry name" value="NEUROMODULIN"/>
    <property type="match status" value="1"/>
</dbReference>
<dbReference type="CTD" id="791178"/>
<dbReference type="InterPro" id="IPR000048">
    <property type="entry name" value="IQ_motif_EF-hand-BS"/>
</dbReference>
<dbReference type="Pfam" id="PF00612">
    <property type="entry name" value="IQ"/>
    <property type="match status" value="1"/>
</dbReference>
<evidence type="ECO:0000256" key="1">
    <source>
        <dbReference type="SAM" id="MobiDB-lite"/>
    </source>
</evidence>
<feature type="domain" description="RIIa" evidence="2">
    <location>
        <begin position="14"/>
        <end position="51"/>
    </location>
</feature>
<dbReference type="Proteomes" id="UP000000437">
    <property type="component" value="Chromosome 15"/>
</dbReference>
<feature type="compositionally biased region" description="Polar residues" evidence="1">
    <location>
        <begin position="551"/>
        <end position="560"/>
    </location>
</feature>
<dbReference type="PROSITE" id="PS50096">
    <property type="entry name" value="IQ"/>
    <property type="match status" value="1"/>
</dbReference>
<dbReference type="CDD" id="cd23767">
    <property type="entry name" value="IQCD"/>
    <property type="match status" value="1"/>
</dbReference>
<protein>
    <submittedName>
        <fullName evidence="4">Neurogranin (Protein kinase C substrate, RC3) b isoform X1</fullName>
    </submittedName>
</protein>
<dbReference type="Gene3D" id="1.20.890.10">
    <property type="entry name" value="cAMP-dependent protein kinase regulatory subunit, dimerization-anchoring domain"/>
    <property type="match status" value="1"/>
</dbReference>
<dbReference type="InterPro" id="IPR047579">
    <property type="entry name" value="DD_CABYR_SP17"/>
</dbReference>
<keyword evidence="4" id="KW-0808">Transferase</keyword>
<feature type="compositionally biased region" description="Acidic residues" evidence="1">
    <location>
        <begin position="526"/>
        <end position="537"/>
    </location>
</feature>
<dbReference type="SMART" id="SM00015">
    <property type="entry name" value="IQ"/>
    <property type="match status" value="1"/>
</dbReference>
<dbReference type="SUPFAM" id="SSF47391">
    <property type="entry name" value="Dimerization-anchoring domain of cAMP-dependent PK regulatory subunit"/>
    <property type="match status" value="1"/>
</dbReference>
<feature type="region of interest" description="Disordered" evidence="1">
    <location>
        <begin position="383"/>
        <end position="537"/>
    </location>
</feature>
<keyword evidence="4" id="KW-0418">Kinase</keyword>
<evidence type="ECO:0000313" key="5">
    <source>
        <dbReference type="ZFIN" id="ZDB-GENE-061027-337"/>
    </source>
</evidence>
<dbReference type="AGR" id="ZFIN:ZDB-GENE-061027-337"/>
<dbReference type="GO" id="GO:0003341">
    <property type="term" value="P:cilium movement"/>
    <property type="evidence" value="ECO:0000315"/>
    <property type="project" value="ZFIN"/>
</dbReference>
<feature type="region of interest" description="Disordered" evidence="1">
    <location>
        <begin position="551"/>
        <end position="573"/>
    </location>
</feature>
<dbReference type="ZFIN" id="ZDB-GENE-061027-337">
    <property type="gene designation" value="spa17"/>
</dbReference>
<feature type="region of interest" description="Disordered" evidence="1">
    <location>
        <begin position="129"/>
        <end position="153"/>
    </location>
</feature>
<name>A0AB32T576_DANRE</name>
<dbReference type="Pfam" id="PF02197">
    <property type="entry name" value="RIIa"/>
    <property type="match status" value="1"/>
</dbReference>
<feature type="compositionally biased region" description="Basic and acidic residues" evidence="1">
    <location>
        <begin position="477"/>
        <end position="489"/>
    </location>
</feature>
<evidence type="ECO:0000259" key="2">
    <source>
        <dbReference type="SMART" id="SM00394"/>
    </source>
</evidence>
<sequence>MAVPFSNTHLRIPRGFGNLLEGLTREVLREQPEDIATFAAVYFTELLKAREESGLDPAEWGAKLEDRFYNNHSFKGTSLQGNIISPKINTRINAESSSETLGNNETQLSALKDLDTDNSVGSEVNLDKKFDEESGEKERGHAEDILPAETADGDKCAEELKDTNEIPGETSEVAKEEVDVDICRSELEPTPLPSFGGHANVDVCAEEINLQSESSKSKEELVSPKPLFLNKDQSESQDEIHSHTEQDASKQANEMSDHGDDDDAEDPEEEVSEIADNLLEDIDPEEKSTEQVYAEESTESTIEKYITESVAGQESEDAINEDQEETNYEYTSTNDFVEDAGDSTSDINSRSLMEMKDTHVDYSDEIHDSKSEVVDVLDEVHHQCDTRTGEEEAENSSDEENTSKILDALNEEDFLETPKPVSQMNDSEAEASNEILNADAFEKDLNTENVNEGSDLDSDGFEAEEMDLDISNVLQPNEEKTEDEGNHDPEPEEDAFSEAEQANPEPLENETVVVNEELFESQEQTENTENDVDQEDQLEEQRDKIQEMTLESENLENTDISEPKEECSQPQEEEDIMDIPLDDPEANKAAAKIQAGFRGHMTRKKMKPGEKPGEEEEQTRSGHLMWKVGQAMRMKVSFQPPAGPKYLSFSCAALLYPTSVPNLGLSRATSTQFSVAKHFMYESVIFILRCICIAKTRLCSVFTRTKIKDRMRSTHILPKSINKCQIVVNASTKCFYFVCLA</sequence>
<dbReference type="InterPro" id="IPR003117">
    <property type="entry name" value="cAMP_dep_PK_reg_su_I/II_a/b"/>
</dbReference>
<evidence type="ECO:0000313" key="3">
    <source>
        <dbReference type="Proteomes" id="UP000000437"/>
    </source>
</evidence>
<dbReference type="SMART" id="SM00394">
    <property type="entry name" value="RIIa"/>
    <property type="match status" value="1"/>
</dbReference>
<reference evidence="4" key="1">
    <citation type="submission" date="2025-08" db="UniProtKB">
        <authorList>
            <consortium name="RefSeq"/>
        </authorList>
    </citation>
    <scope>IDENTIFICATION</scope>
    <source>
        <strain evidence="4">Tuebingen</strain>
        <tissue evidence="4">Fibroblasts and whole tissue</tissue>
    </source>
</reference>
<organism evidence="3 4">
    <name type="scientific">Danio rerio</name>
    <name type="common">Zebrafish</name>
    <name type="synonym">Brachydanio rerio</name>
    <dbReference type="NCBI Taxonomy" id="7955"/>
    <lineage>
        <taxon>Eukaryota</taxon>
        <taxon>Metazoa</taxon>
        <taxon>Chordata</taxon>
        <taxon>Craniata</taxon>
        <taxon>Vertebrata</taxon>
        <taxon>Euteleostomi</taxon>
        <taxon>Actinopterygii</taxon>
        <taxon>Neopterygii</taxon>
        <taxon>Teleostei</taxon>
        <taxon>Ostariophysi</taxon>
        <taxon>Cypriniformes</taxon>
        <taxon>Danionidae</taxon>
        <taxon>Danioninae</taxon>
        <taxon>Danio</taxon>
    </lineage>
</organism>
<evidence type="ECO:0000313" key="4">
    <source>
        <dbReference type="RefSeq" id="XP_068069704.1"/>
    </source>
</evidence>
<feature type="compositionally biased region" description="Low complexity" evidence="1">
    <location>
        <begin position="503"/>
        <end position="516"/>
    </location>
</feature>
<dbReference type="GO" id="GO:0016301">
    <property type="term" value="F:kinase activity"/>
    <property type="evidence" value="ECO:0007669"/>
    <property type="project" value="UniProtKB-KW"/>
</dbReference>
<feature type="compositionally biased region" description="Acidic residues" evidence="1">
    <location>
        <begin position="259"/>
        <end position="284"/>
    </location>
</feature>
<dbReference type="RefSeq" id="XP_068069704.1">
    <property type="nucleotide sequence ID" value="XM_068213603.2"/>
</dbReference>
<keyword evidence="3" id="KW-1185">Reference proteome</keyword>
<feature type="region of interest" description="Disordered" evidence="1">
    <location>
        <begin position="211"/>
        <end position="347"/>
    </location>
</feature>
<dbReference type="AlphaFoldDB" id="A0AB32T576"/>
<feature type="compositionally biased region" description="Acidic residues" evidence="1">
    <location>
        <begin position="314"/>
        <end position="327"/>
    </location>
</feature>
<feature type="compositionally biased region" description="Basic and acidic residues" evidence="1">
    <location>
        <begin position="232"/>
        <end position="248"/>
    </location>
</feature>
<feature type="compositionally biased region" description="Basic and acidic residues" evidence="1">
    <location>
        <begin position="129"/>
        <end position="144"/>
    </location>
</feature>
<gene>
    <name evidence="5" type="primary">spa17</name>
    <name evidence="4" type="synonym">nrgnb</name>
    <name evidence="4" type="synonym">zgc:158686</name>
</gene>
<dbReference type="CDD" id="cd12100">
    <property type="entry name" value="DD_CABYR_SP17"/>
    <property type="match status" value="1"/>
</dbReference>